<accession>A0AAN8DN81</accession>
<keyword evidence="2" id="KW-1185">Reference proteome</keyword>
<dbReference type="Proteomes" id="UP001331515">
    <property type="component" value="Unassembled WGS sequence"/>
</dbReference>
<dbReference type="AlphaFoldDB" id="A0AAN8DN81"/>
<sequence length="93" mass="10593">MRLNPFTSNLNLRARYTPSRSMPQALRFPILHTDTTRDSHLASFETQQLFAPVQGKEPSADSSALTPPSFFQPELGKQEVFQLNCRPFIRNTV</sequence>
<organism evidence="1 2">
    <name type="scientific">Champsocephalus gunnari</name>
    <name type="common">Mackerel icefish</name>
    <dbReference type="NCBI Taxonomy" id="52237"/>
    <lineage>
        <taxon>Eukaryota</taxon>
        <taxon>Metazoa</taxon>
        <taxon>Chordata</taxon>
        <taxon>Craniata</taxon>
        <taxon>Vertebrata</taxon>
        <taxon>Euteleostomi</taxon>
        <taxon>Actinopterygii</taxon>
        <taxon>Neopterygii</taxon>
        <taxon>Teleostei</taxon>
        <taxon>Neoteleostei</taxon>
        <taxon>Acanthomorphata</taxon>
        <taxon>Eupercaria</taxon>
        <taxon>Perciformes</taxon>
        <taxon>Notothenioidei</taxon>
        <taxon>Channichthyidae</taxon>
        <taxon>Champsocephalus</taxon>
    </lineage>
</organism>
<name>A0AAN8DN81_CHAGU</name>
<protein>
    <submittedName>
        <fullName evidence="1">Uncharacterized protein</fullName>
    </submittedName>
</protein>
<reference evidence="1 2" key="1">
    <citation type="journal article" date="2023" name="Mol. Biol. Evol.">
        <title>Genomics of Secondarily Temperate Adaptation in the Only Non-Antarctic Icefish.</title>
        <authorList>
            <person name="Rivera-Colon A.G."/>
            <person name="Rayamajhi N."/>
            <person name="Minhas B.F."/>
            <person name="Madrigal G."/>
            <person name="Bilyk K.T."/>
            <person name="Yoon V."/>
            <person name="Hune M."/>
            <person name="Gregory S."/>
            <person name="Cheng C.H.C."/>
            <person name="Catchen J.M."/>
        </authorList>
    </citation>
    <scope>NUCLEOTIDE SEQUENCE [LARGE SCALE GENOMIC DNA]</scope>
    <source>
        <tissue evidence="1">White muscle</tissue>
    </source>
</reference>
<comment type="caution">
    <text evidence="1">The sequence shown here is derived from an EMBL/GenBank/DDBJ whole genome shotgun (WGS) entry which is preliminary data.</text>
</comment>
<evidence type="ECO:0000313" key="1">
    <source>
        <dbReference type="EMBL" id="KAK5923130.1"/>
    </source>
</evidence>
<dbReference type="EMBL" id="JAURVH010001521">
    <property type="protein sequence ID" value="KAK5923130.1"/>
    <property type="molecule type" value="Genomic_DNA"/>
</dbReference>
<proteinExistence type="predicted"/>
<gene>
    <name evidence="1" type="ORF">CgunFtcFv8_000128</name>
</gene>
<evidence type="ECO:0000313" key="2">
    <source>
        <dbReference type="Proteomes" id="UP001331515"/>
    </source>
</evidence>